<keyword evidence="1" id="KW-1133">Transmembrane helix</keyword>
<feature type="transmembrane region" description="Helical" evidence="1">
    <location>
        <begin position="6"/>
        <end position="23"/>
    </location>
</feature>
<reference evidence="2" key="1">
    <citation type="thesis" date="2020" institute="ProQuest LLC" country="789 East Eisenhower Parkway, Ann Arbor, MI, USA">
        <title>Comparative Genomics and Chromosome Evolution.</title>
        <authorList>
            <person name="Mudd A.B."/>
        </authorList>
    </citation>
    <scope>NUCLEOTIDE SEQUENCE</scope>
    <source>
        <strain evidence="2">237g6f4</strain>
        <tissue evidence="2">Blood</tissue>
    </source>
</reference>
<evidence type="ECO:0000313" key="2">
    <source>
        <dbReference type="EMBL" id="KAG8536433.1"/>
    </source>
</evidence>
<evidence type="ECO:0000256" key="1">
    <source>
        <dbReference type="SAM" id="Phobius"/>
    </source>
</evidence>
<dbReference type="AlphaFoldDB" id="A0AAV6YK14"/>
<keyword evidence="1" id="KW-0472">Membrane</keyword>
<protein>
    <recommendedName>
        <fullName evidence="4">Secreted protein</fullName>
    </recommendedName>
</protein>
<proteinExistence type="predicted"/>
<organism evidence="2 3">
    <name type="scientific">Engystomops pustulosus</name>
    <name type="common">Tungara frog</name>
    <name type="synonym">Physalaemus pustulosus</name>
    <dbReference type="NCBI Taxonomy" id="76066"/>
    <lineage>
        <taxon>Eukaryota</taxon>
        <taxon>Metazoa</taxon>
        <taxon>Chordata</taxon>
        <taxon>Craniata</taxon>
        <taxon>Vertebrata</taxon>
        <taxon>Euteleostomi</taxon>
        <taxon>Amphibia</taxon>
        <taxon>Batrachia</taxon>
        <taxon>Anura</taxon>
        <taxon>Neobatrachia</taxon>
        <taxon>Hyloidea</taxon>
        <taxon>Leptodactylidae</taxon>
        <taxon>Leiuperinae</taxon>
        <taxon>Engystomops</taxon>
    </lineage>
</organism>
<evidence type="ECO:0008006" key="4">
    <source>
        <dbReference type="Google" id="ProtNLM"/>
    </source>
</evidence>
<evidence type="ECO:0000313" key="3">
    <source>
        <dbReference type="Proteomes" id="UP000824782"/>
    </source>
</evidence>
<keyword evidence="3" id="KW-1185">Reference proteome</keyword>
<sequence length="80" mass="9404">MQRVTVFLWGFLKSFYSFIRYLYLLFTSSHRHLCCEMCFELNIKCTNWGRKGTEIGVVHSTMPHAHNCKGSAFYSVQCKN</sequence>
<dbReference type="EMBL" id="WNYA01043765">
    <property type="protein sequence ID" value="KAG8536433.1"/>
    <property type="molecule type" value="Genomic_DNA"/>
</dbReference>
<dbReference type="Proteomes" id="UP000824782">
    <property type="component" value="Unassembled WGS sequence"/>
</dbReference>
<gene>
    <name evidence="2" type="ORF">GDO81_026375</name>
</gene>
<name>A0AAV6YK14_ENGPU</name>
<comment type="caution">
    <text evidence="2">The sequence shown here is derived from an EMBL/GenBank/DDBJ whole genome shotgun (WGS) entry which is preliminary data.</text>
</comment>
<keyword evidence="1" id="KW-0812">Transmembrane</keyword>
<accession>A0AAV6YK14</accession>